<gene>
    <name evidence="8" type="ORF">T440DRAFT_526852</name>
</gene>
<feature type="chain" id="PRO_5025513584" evidence="6">
    <location>
        <begin position="18"/>
        <end position="647"/>
    </location>
</feature>
<dbReference type="OrthoDB" id="415825at2759"/>
<dbReference type="Pfam" id="PF08031">
    <property type="entry name" value="BBE"/>
    <property type="match status" value="1"/>
</dbReference>
<dbReference type="InterPro" id="IPR036318">
    <property type="entry name" value="FAD-bd_PCMH-like_sf"/>
</dbReference>
<dbReference type="InterPro" id="IPR006094">
    <property type="entry name" value="Oxid_FAD_bind_N"/>
</dbReference>
<feature type="signal peptide" evidence="6">
    <location>
        <begin position="1"/>
        <end position="17"/>
    </location>
</feature>
<keyword evidence="9" id="KW-1185">Reference proteome</keyword>
<evidence type="ECO:0000313" key="8">
    <source>
        <dbReference type="EMBL" id="KAF2852305.1"/>
    </source>
</evidence>
<dbReference type="GO" id="GO:0016491">
    <property type="term" value="F:oxidoreductase activity"/>
    <property type="evidence" value="ECO:0007669"/>
    <property type="project" value="UniProtKB-KW"/>
</dbReference>
<accession>A0A6A7BCW6</accession>
<dbReference type="SUPFAM" id="SSF56176">
    <property type="entry name" value="FAD-binding/transporter-associated domain-like"/>
    <property type="match status" value="1"/>
</dbReference>
<evidence type="ECO:0000256" key="5">
    <source>
        <dbReference type="ARBA" id="ARBA00023002"/>
    </source>
</evidence>
<dbReference type="PROSITE" id="PS51387">
    <property type="entry name" value="FAD_PCMH"/>
    <property type="match status" value="1"/>
</dbReference>
<dbReference type="Pfam" id="PF01565">
    <property type="entry name" value="FAD_binding_4"/>
    <property type="match status" value="1"/>
</dbReference>
<dbReference type="InterPro" id="IPR050416">
    <property type="entry name" value="FAD-linked_Oxidoreductase"/>
</dbReference>
<evidence type="ECO:0000256" key="2">
    <source>
        <dbReference type="ARBA" id="ARBA00005466"/>
    </source>
</evidence>
<dbReference type="Proteomes" id="UP000799423">
    <property type="component" value="Unassembled WGS sequence"/>
</dbReference>
<evidence type="ECO:0000259" key="7">
    <source>
        <dbReference type="PROSITE" id="PS51387"/>
    </source>
</evidence>
<evidence type="ECO:0000256" key="4">
    <source>
        <dbReference type="ARBA" id="ARBA00022827"/>
    </source>
</evidence>
<evidence type="ECO:0000256" key="1">
    <source>
        <dbReference type="ARBA" id="ARBA00001974"/>
    </source>
</evidence>
<evidence type="ECO:0000256" key="3">
    <source>
        <dbReference type="ARBA" id="ARBA00022630"/>
    </source>
</evidence>
<keyword evidence="4" id="KW-0274">FAD</keyword>
<dbReference type="PANTHER" id="PTHR42973:SF39">
    <property type="entry name" value="FAD-BINDING PCMH-TYPE DOMAIN-CONTAINING PROTEIN"/>
    <property type="match status" value="1"/>
</dbReference>
<dbReference type="InterPro" id="IPR012951">
    <property type="entry name" value="BBE"/>
</dbReference>
<feature type="domain" description="FAD-binding PCMH-type" evidence="7">
    <location>
        <begin position="161"/>
        <end position="340"/>
    </location>
</feature>
<keyword evidence="3" id="KW-0285">Flavoprotein</keyword>
<dbReference type="EMBL" id="MU006299">
    <property type="protein sequence ID" value="KAF2852305.1"/>
    <property type="molecule type" value="Genomic_DNA"/>
</dbReference>
<dbReference type="PANTHER" id="PTHR42973">
    <property type="entry name" value="BINDING OXIDOREDUCTASE, PUTATIVE (AFU_ORTHOLOGUE AFUA_1G17690)-RELATED"/>
    <property type="match status" value="1"/>
</dbReference>
<proteinExistence type="inferred from homology"/>
<protein>
    <submittedName>
        <fullName evidence="8">FAD/FMN-containing isoamyl alcohol oxidase-like protein MreA</fullName>
    </submittedName>
</protein>
<evidence type="ECO:0000256" key="6">
    <source>
        <dbReference type="SAM" id="SignalP"/>
    </source>
</evidence>
<name>A0A6A7BCW6_9PLEO</name>
<evidence type="ECO:0000313" key="9">
    <source>
        <dbReference type="Proteomes" id="UP000799423"/>
    </source>
</evidence>
<keyword evidence="5" id="KW-0560">Oxidoreductase</keyword>
<keyword evidence="6" id="KW-0732">Signal</keyword>
<dbReference type="InterPro" id="IPR016169">
    <property type="entry name" value="FAD-bd_PCMH_sub2"/>
</dbReference>
<dbReference type="Gene3D" id="3.30.465.10">
    <property type="match status" value="1"/>
</dbReference>
<dbReference type="GO" id="GO:0071949">
    <property type="term" value="F:FAD binding"/>
    <property type="evidence" value="ECO:0007669"/>
    <property type="project" value="InterPro"/>
</dbReference>
<dbReference type="InterPro" id="IPR016166">
    <property type="entry name" value="FAD-bd_PCMH"/>
</dbReference>
<reference evidence="8" key="1">
    <citation type="submission" date="2020-01" db="EMBL/GenBank/DDBJ databases">
        <authorList>
            <consortium name="DOE Joint Genome Institute"/>
            <person name="Haridas S."/>
            <person name="Albert R."/>
            <person name="Binder M."/>
            <person name="Bloem J."/>
            <person name="Labutti K."/>
            <person name="Salamov A."/>
            <person name="Andreopoulos B."/>
            <person name="Baker S.E."/>
            <person name="Barry K."/>
            <person name="Bills G."/>
            <person name="Bluhm B.H."/>
            <person name="Cannon C."/>
            <person name="Castanera R."/>
            <person name="Culley D.E."/>
            <person name="Daum C."/>
            <person name="Ezra D."/>
            <person name="Gonzalez J.B."/>
            <person name="Henrissat B."/>
            <person name="Kuo A."/>
            <person name="Liang C."/>
            <person name="Lipzen A."/>
            <person name="Lutzoni F."/>
            <person name="Magnuson J."/>
            <person name="Mondo S."/>
            <person name="Nolan M."/>
            <person name="Ohm R."/>
            <person name="Pangilinan J."/>
            <person name="Park H.-J."/>
            <person name="Ramirez L."/>
            <person name="Alfaro M."/>
            <person name="Sun H."/>
            <person name="Tritt A."/>
            <person name="Yoshinaga Y."/>
            <person name="Zwiers L.-H."/>
            <person name="Turgeon B.G."/>
            <person name="Goodwin S.B."/>
            <person name="Spatafora J.W."/>
            <person name="Crous P.W."/>
            <person name="Grigoriev I.V."/>
        </authorList>
    </citation>
    <scope>NUCLEOTIDE SEQUENCE</scope>
    <source>
        <strain evidence="8">IPT5</strain>
    </source>
</reference>
<dbReference type="Gene3D" id="3.40.462.20">
    <property type="match status" value="1"/>
</dbReference>
<sequence>MLSVVLYVLLFTQVTLGYNFPYESTQLQDADIGSNPDIAFGQPLDGDLPRCKNYPGFAGWPSAARWDAFNVSLGGALLKGIPPAAACYEGQYKDTAKCATVRRRQGDALWALVCCSLKLFSSLTTECSKEDPLIPFGQWQLGNPCPVPGASVTPPLHDCKLVSFPAYVVNVSSVRDIQLAVNFARNSNIRLTIKNTGHDWIGRNTGGGALQVWVHRLKAFEYLPSIQIAQYKGQAARVGAALEQHEVYSNMGKANVTLLAPGSPTVGAYGGFMQGGGFSYITSKYGLMADQVLALEVITAEGKFVHANPEENSDLFHAIRGGGPGNFGIVTSAIVKAYPPTSVARTDFGFQTGPATGSSTTRVSNETFWKGISIYFSHNVRINDEKGIMWNVISTQAPSRNQPERTFTLTSQITKPGVSVEEMRMFVAPLIKDLNDAGIAVKNPEPLFWETYADFGTIPGGPTGGTSSFRFGSRLVPRSNLEDPDSKEFANTMASIQSFVEEGGYSFHSVDYAPTYETAGYPGTSSAVSPHLRNAVMHMTGMDTSQYSPDLTDEQWKTSHARLNIYLQKWRDATPGSGAYMNEADVEEPDFQESMYGSGYDRLLRIKKERDPWGLFYAVTAVGSEYWEVEGTRGLPTQQGRLCRVEQ</sequence>
<dbReference type="AlphaFoldDB" id="A0A6A7BCW6"/>
<comment type="cofactor">
    <cofactor evidence="1">
        <name>FAD</name>
        <dbReference type="ChEBI" id="CHEBI:57692"/>
    </cofactor>
</comment>
<organism evidence="8 9">
    <name type="scientific">Plenodomus tracheiphilus IPT5</name>
    <dbReference type="NCBI Taxonomy" id="1408161"/>
    <lineage>
        <taxon>Eukaryota</taxon>
        <taxon>Fungi</taxon>
        <taxon>Dikarya</taxon>
        <taxon>Ascomycota</taxon>
        <taxon>Pezizomycotina</taxon>
        <taxon>Dothideomycetes</taxon>
        <taxon>Pleosporomycetidae</taxon>
        <taxon>Pleosporales</taxon>
        <taxon>Pleosporineae</taxon>
        <taxon>Leptosphaeriaceae</taxon>
        <taxon>Plenodomus</taxon>
    </lineage>
</organism>
<comment type="similarity">
    <text evidence="2">Belongs to the oxygen-dependent FAD-linked oxidoreductase family.</text>
</comment>